<accession>A0A1P8Q2Z2</accession>
<gene>
    <name evidence="2" type="ORF">BTM29_06355</name>
</gene>
<dbReference type="KEGG" id="lalw:BTM29_06355"/>
<dbReference type="Proteomes" id="UP000187499">
    <property type="component" value="Chromosome"/>
</dbReference>
<dbReference type="AlphaFoldDB" id="A0A1P8Q2Z2"/>
<feature type="domain" description="Putative Se/S carrier protein-like" evidence="1">
    <location>
        <begin position="6"/>
        <end position="74"/>
    </location>
</feature>
<reference evidence="3" key="1">
    <citation type="submission" date="2016-12" db="EMBL/GenBank/DDBJ databases">
        <authorList>
            <person name="Jung M.Y."/>
            <person name="Lee S.H."/>
        </authorList>
    </citation>
    <scope>NUCLEOTIDE SEQUENCE [LARGE SCALE GENOMIC DNA]</scope>
    <source>
        <strain evidence="3">WiKim39</strain>
    </source>
</reference>
<dbReference type="InterPro" id="IPR021778">
    <property type="entry name" value="Se/S_carrier-like"/>
</dbReference>
<evidence type="ECO:0000259" key="1">
    <source>
        <dbReference type="Pfam" id="PF11823"/>
    </source>
</evidence>
<protein>
    <recommendedName>
        <fullName evidence="1">Putative Se/S carrier protein-like domain-containing protein</fullName>
    </recommendedName>
</protein>
<keyword evidence="3" id="KW-1185">Reference proteome</keyword>
<dbReference type="RefSeq" id="WP_076614825.1">
    <property type="nucleotide sequence ID" value="NZ_CP019323.1"/>
</dbReference>
<dbReference type="EMBL" id="CP019323">
    <property type="protein sequence ID" value="APX72201.1"/>
    <property type="molecule type" value="Genomic_DNA"/>
</dbReference>
<evidence type="ECO:0000313" key="2">
    <source>
        <dbReference type="EMBL" id="APX72201.1"/>
    </source>
</evidence>
<name>A0A1P8Q2Z2_9LACO</name>
<dbReference type="OrthoDB" id="2187432at2"/>
<organism evidence="2 3">
    <name type="scientific">Companilactobacillus allii</name>
    <dbReference type="NCBI Taxonomy" id="1847728"/>
    <lineage>
        <taxon>Bacteria</taxon>
        <taxon>Bacillati</taxon>
        <taxon>Bacillota</taxon>
        <taxon>Bacilli</taxon>
        <taxon>Lactobacillales</taxon>
        <taxon>Lactobacillaceae</taxon>
        <taxon>Companilactobacillus</taxon>
    </lineage>
</organism>
<dbReference type="Pfam" id="PF11823">
    <property type="entry name" value="Se_S_carrier"/>
    <property type="match status" value="1"/>
</dbReference>
<evidence type="ECO:0000313" key="3">
    <source>
        <dbReference type="Proteomes" id="UP000187499"/>
    </source>
</evidence>
<proteinExistence type="predicted"/>
<dbReference type="STRING" id="1847728.BTM29_06355"/>
<sequence length="89" mass="10029">MKNEFGLVTFKSTHQAIKVKELLDGNEEYKANIISTPGQISAGCGMSLRFNYDKKESLKEMLNDKSLGYQNIYKGTRSIGVRSTYTLDN</sequence>